<dbReference type="Pfam" id="PF00676">
    <property type="entry name" value="E1_dh"/>
    <property type="match status" value="1"/>
</dbReference>
<dbReference type="PANTHER" id="PTHR11516">
    <property type="entry name" value="PYRUVATE DEHYDROGENASE E1 COMPONENT, ALPHA SUBUNIT BACTERIAL AND ORGANELLAR"/>
    <property type="match status" value="1"/>
</dbReference>
<dbReference type="EMBL" id="JACCFH010000001">
    <property type="protein sequence ID" value="NYG33381.1"/>
    <property type="molecule type" value="Genomic_DNA"/>
</dbReference>
<dbReference type="Proteomes" id="UP000518288">
    <property type="component" value="Unassembled WGS sequence"/>
</dbReference>
<evidence type="ECO:0000313" key="6">
    <source>
        <dbReference type="Proteomes" id="UP000518288"/>
    </source>
</evidence>
<evidence type="ECO:0000256" key="1">
    <source>
        <dbReference type="ARBA" id="ARBA00001964"/>
    </source>
</evidence>
<evidence type="ECO:0000256" key="3">
    <source>
        <dbReference type="ARBA" id="ARBA00023052"/>
    </source>
</evidence>
<dbReference type="RefSeq" id="WP_179634150.1">
    <property type="nucleotide sequence ID" value="NZ_JACCFH010000001.1"/>
</dbReference>
<keyword evidence="5" id="KW-0670">Pyruvate</keyword>
<name>A0A7Y9QXS0_9BURK</name>
<evidence type="ECO:0000256" key="2">
    <source>
        <dbReference type="ARBA" id="ARBA00023002"/>
    </source>
</evidence>
<comment type="cofactor">
    <cofactor evidence="1">
        <name>thiamine diphosphate</name>
        <dbReference type="ChEBI" id="CHEBI:58937"/>
    </cofactor>
</comment>
<dbReference type="InterPro" id="IPR050642">
    <property type="entry name" value="PDH_E1_Alpha_Subunit"/>
</dbReference>
<dbReference type="GO" id="GO:0004739">
    <property type="term" value="F:pyruvate dehydrogenase (acetyl-transferring) activity"/>
    <property type="evidence" value="ECO:0007669"/>
    <property type="project" value="UniProtKB-EC"/>
</dbReference>
<keyword evidence="2 5" id="KW-0560">Oxidoreductase</keyword>
<dbReference type="EC" id="1.2.4.1" evidence="5"/>
<dbReference type="SUPFAM" id="SSF52518">
    <property type="entry name" value="Thiamin diphosphate-binding fold (THDP-binding)"/>
    <property type="match status" value="1"/>
</dbReference>
<proteinExistence type="predicted"/>
<sequence>MPAMNKDQLIAFENKVAALFNSGAIRAPVHLYYGNEDPMIEVFKDVGPNDWVFCSWRSHYQCLLKGVPEDTVIAEIIAGRSISLCFPAHRIYSSAIVGGVLPIAVGTALALQRSGEDARVHCFIGDMTAETGIAHESIKYARNHGLPIRFIVEDNEKSVCTDTRQAWNQPKLSFEGMRDDYIHYYRYSTRYPHAGAGVRVQF</sequence>
<accession>A0A7Y9QXS0</accession>
<dbReference type="InterPro" id="IPR001017">
    <property type="entry name" value="DH_E1"/>
</dbReference>
<keyword evidence="6" id="KW-1185">Reference proteome</keyword>
<dbReference type="GO" id="GO:0006086">
    <property type="term" value="P:pyruvate decarboxylation to acetyl-CoA"/>
    <property type="evidence" value="ECO:0007669"/>
    <property type="project" value="TreeGrafter"/>
</dbReference>
<evidence type="ECO:0000313" key="5">
    <source>
        <dbReference type="EMBL" id="NYG33381.1"/>
    </source>
</evidence>
<reference evidence="5 6" key="1">
    <citation type="submission" date="2020-07" db="EMBL/GenBank/DDBJ databases">
        <title>Genomic Encyclopedia of Archaeal and Bacterial Type Strains, Phase II (KMG-II): from individual species to whole genera.</title>
        <authorList>
            <person name="Goeker M."/>
        </authorList>
    </citation>
    <scope>NUCLEOTIDE SEQUENCE [LARGE SCALE GENOMIC DNA]</scope>
    <source>
        <strain evidence="5 6">DSM 21226</strain>
    </source>
</reference>
<keyword evidence="3" id="KW-0786">Thiamine pyrophosphate</keyword>
<dbReference type="Gene3D" id="3.40.50.970">
    <property type="match status" value="1"/>
</dbReference>
<dbReference type="AlphaFoldDB" id="A0A7Y9QXS0"/>
<organism evidence="5 6">
    <name type="scientific">Sphaerotilus montanus</name>
    <dbReference type="NCBI Taxonomy" id="522889"/>
    <lineage>
        <taxon>Bacteria</taxon>
        <taxon>Pseudomonadati</taxon>
        <taxon>Pseudomonadota</taxon>
        <taxon>Betaproteobacteria</taxon>
        <taxon>Burkholderiales</taxon>
        <taxon>Sphaerotilaceae</taxon>
        <taxon>Sphaerotilus</taxon>
    </lineage>
</organism>
<protein>
    <submittedName>
        <fullName evidence="5">Pyruvate dehydrogenase E1 component alpha subunit</fullName>
        <ecNumber evidence="5">1.2.4.1</ecNumber>
    </submittedName>
</protein>
<dbReference type="PANTHER" id="PTHR11516:SF60">
    <property type="entry name" value="PYRUVATE DEHYDROGENASE E1 COMPONENT SUBUNIT ALPHA"/>
    <property type="match status" value="1"/>
</dbReference>
<dbReference type="InterPro" id="IPR029061">
    <property type="entry name" value="THDP-binding"/>
</dbReference>
<gene>
    <name evidence="5" type="ORF">BDD16_002367</name>
</gene>
<comment type="caution">
    <text evidence="5">The sequence shown here is derived from an EMBL/GenBank/DDBJ whole genome shotgun (WGS) entry which is preliminary data.</text>
</comment>
<feature type="domain" description="Dehydrogenase E1 component" evidence="4">
    <location>
        <begin position="9"/>
        <end position="173"/>
    </location>
</feature>
<evidence type="ECO:0000259" key="4">
    <source>
        <dbReference type="Pfam" id="PF00676"/>
    </source>
</evidence>